<comment type="pathway">
    <text evidence="2">Phospholipid metabolism; phosphatidylglycerol biosynthesis; phosphatidylglycerol from CDP-diacylglycerol: step 1/2.</text>
</comment>
<dbReference type="GO" id="GO:0046474">
    <property type="term" value="P:glycerophospholipid biosynthetic process"/>
    <property type="evidence" value="ECO:0007669"/>
    <property type="project" value="TreeGrafter"/>
</dbReference>
<evidence type="ECO:0000256" key="8">
    <source>
        <dbReference type="ARBA" id="ARBA00022692"/>
    </source>
</evidence>
<evidence type="ECO:0000256" key="7">
    <source>
        <dbReference type="ARBA" id="ARBA00022679"/>
    </source>
</evidence>
<keyword evidence="6" id="KW-0444">Lipid biosynthesis</keyword>
<keyword evidence="19" id="KW-1185">Reference proteome</keyword>
<dbReference type="NCBIfam" id="TIGR00560">
    <property type="entry name" value="pgsA"/>
    <property type="match status" value="1"/>
</dbReference>
<organism evidence="18 19">
    <name type="scientific">Syntrophobacter fumaroxidans (strain DSM 10017 / MPOB)</name>
    <dbReference type="NCBI Taxonomy" id="335543"/>
    <lineage>
        <taxon>Bacteria</taxon>
        <taxon>Pseudomonadati</taxon>
        <taxon>Thermodesulfobacteriota</taxon>
        <taxon>Syntrophobacteria</taxon>
        <taxon>Syntrophobacterales</taxon>
        <taxon>Syntrophobacteraceae</taxon>
        <taxon>Syntrophobacter</taxon>
    </lineage>
</organism>
<dbReference type="PANTHER" id="PTHR14269:SF62">
    <property type="entry name" value="CDP-DIACYLGLYCEROL--GLYCEROL-3-PHOSPHATE 3-PHOSPHATIDYLTRANSFERASE 1, CHLOROPLASTIC"/>
    <property type="match status" value="1"/>
</dbReference>
<dbReference type="eggNOG" id="COG0558">
    <property type="taxonomic scope" value="Bacteria"/>
</dbReference>
<keyword evidence="12" id="KW-0594">Phospholipid biosynthesis</keyword>
<keyword evidence="8 17" id="KW-0812">Transmembrane</keyword>
<dbReference type="STRING" id="335543.Sfum_0049"/>
<reference evidence="18 19" key="1">
    <citation type="submission" date="2006-10" db="EMBL/GenBank/DDBJ databases">
        <title>Complete sequence of Syntrophobacter fumaroxidans MPOB.</title>
        <authorList>
            <consortium name="US DOE Joint Genome Institute"/>
            <person name="Copeland A."/>
            <person name="Lucas S."/>
            <person name="Lapidus A."/>
            <person name="Barry K."/>
            <person name="Detter J.C."/>
            <person name="Glavina del Rio T."/>
            <person name="Hammon N."/>
            <person name="Israni S."/>
            <person name="Pitluck S."/>
            <person name="Goltsman E.G."/>
            <person name="Martinez M."/>
            <person name="Schmutz J."/>
            <person name="Larimer F."/>
            <person name="Land M."/>
            <person name="Hauser L."/>
            <person name="Kyrpides N."/>
            <person name="Kim E."/>
            <person name="Boone D.R."/>
            <person name="Brockman F."/>
            <person name="Culley D."/>
            <person name="Ferry J."/>
            <person name="Gunsalus R."/>
            <person name="McInerney M.J."/>
            <person name="Morrison M."/>
            <person name="Plugge C."/>
            <person name="Rohlin L."/>
            <person name="Scholten J."/>
            <person name="Sieber J."/>
            <person name="Stams A.J.M."/>
            <person name="Worm P."/>
            <person name="Henstra A.M."/>
            <person name="Richardson P."/>
        </authorList>
    </citation>
    <scope>NUCLEOTIDE SEQUENCE [LARGE SCALE GENOMIC DNA]</scope>
    <source>
        <strain evidence="19">DSM 10017 / MPOB</strain>
    </source>
</reference>
<keyword evidence="9 17" id="KW-1133">Transmembrane helix</keyword>
<dbReference type="InParanoid" id="A0LEA0"/>
<accession>A0LEA0</accession>
<dbReference type="InterPro" id="IPR043130">
    <property type="entry name" value="CDP-OH_PTrfase_TM_dom"/>
</dbReference>
<dbReference type="InterPro" id="IPR050324">
    <property type="entry name" value="CDP-alcohol_PTase-I"/>
</dbReference>
<evidence type="ECO:0000256" key="15">
    <source>
        <dbReference type="NCBIfam" id="TIGR00560"/>
    </source>
</evidence>
<dbReference type="EMBL" id="CP000478">
    <property type="protein sequence ID" value="ABK15752.1"/>
    <property type="molecule type" value="Genomic_DNA"/>
</dbReference>
<dbReference type="GO" id="GO:0016020">
    <property type="term" value="C:membrane"/>
    <property type="evidence" value="ECO:0007669"/>
    <property type="project" value="UniProtKB-SubCell"/>
</dbReference>
<sequence>MNRSDLSRQSLTNLPNILTYIRMATIPVIVVLLTPPASMNSSNLAFLLYVLASITDYLDGILARRRNLVTSVGKLLDPLADKLLTSAVLIMLIPLGKVQAWLVFLIIGRELIITGLRSIAAGHGLILNASRMGKNKMVSQTIALIFLLPSVPRIDWMLDYAGLFFLWVSVVLGYWSAMDYFSHFYREAKRRSQSKE</sequence>
<keyword evidence="13" id="KW-1208">Phospholipid metabolism</keyword>
<feature type="transmembrane region" description="Helical" evidence="17">
    <location>
        <begin position="20"/>
        <end position="37"/>
    </location>
</feature>
<evidence type="ECO:0000256" key="3">
    <source>
        <dbReference type="ARBA" id="ARBA00010441"/>
    </source>
</evidence>
<dbReference type="Proteomes" id="UP000001784">
    <property type="component" value="Chromosome"/>
</dbReference>
<evidence type="ECO:0000313" key="18">
    <source>
        <dbReference type="EMBL" id="ABK15752.1"/>
    </source>
</evidence>
<evidence type="ECO:0000256" key="11">
    <source>
        <dbReference type="ARBA" id="ARBA00023136"/>
    </source>
</evidence>
<dbReference type="HOGENOM" id="CLU_051314_2_3_7"/>
<comment type="similarity">
    <text evidence="3 16">Belongs to the CDP-alcohol phosphatidyltransferase class-I family.</text>
</comment>
<evidence type="ECO:0000256" key="17">
    <source>
        <dbReference type="SAM" id="Phobius"/>
    </source>
</evidence>
<evidence type="ECO:0000256" key="2">
    <source>
        <dbReference type="ARBA" id="ARBA00005042"/>
    </source>
</evidence>
<protein>
    <recommendedName>
        <fullName evidence="5 15">CDP-diacylglycerol--glycerol-3-phosphate 3-phosphatidyltransferase</fullName>
        <ecNumber evidence="4 15">2.7.8.5</ecNumber>
    </recommendedName>
</protein>
<evidence type="ECO:0000256" key="12">
    <source>
        <dbReference type="ARBA" id="ARBA00023209"/>
    </source>
</evidence>
<dbReference type="PANTHER" id="PTHR14269">
    <property type="entry name" value="CDP-DIACYLGLYCEROL--GLYCEROL-3-PHOSPHATE 3-PHOSPHATIDYLTRANSFERASE-RELATED"/>
    <property type="match status" value="1"/>
</dbReference>
<evidence type="ECO:0000256" key="10">
    <source>
        <dbReference type="ARBA" id="ARBA00023098"/>
    </source>
</evidence>
<dbReference type="EC" id="2.7.8.5" evidence="4 15"/>
<evidence type="ECO:0000256" key="13">
    <source>
        <dbReference type="ARBA" id="ARBA00023264"/>
    </source>
</evidence>
<keyword evidence="10" id="KW-0443">Lipid metabolism</keyword>
<name>A0LEA0_SYNFM</name>
<evidence type="ECO:0000256" key="16">
    <source>
        <dbReference type="RuleBase" id="RU003750"/>
    </source>
</evidence>
<dbReference type="FunCoup" id="A0LEA0">
    <property type="interactions" value="465"/>
</dbReference>
<evidence type="ECO:0000256" key="9">
    <source>
        <dbReference type="ARBA" id="ARBA00022989"/>
    </source>
</evidence>
<comment type="subcellular location">
    <subcellularLocation>
        <location evidence="1">Membrane</location>
        <topology evidence="1">Multi-pass membrane protein</topology>
    </subcellularLocation>
</comment>
<dbReference type="InterPro" id="IPR000462">
    <property type="entry name" value="CDP-OH_P_trans"/>
</dbReference>
<dbReference type="Pfam" id="PF01066">
    <property type="entry name" value="CDP-OH_P_transf"/>
    <property type="match status" value="1"/>
</dbReference>
<gene>
    <name evidence="18" type="ordered locus">Sfum_0049</name>
</gene>
<dbReference type="AlphaFoldDB" id="A0LEA0"/>
<dbReference type="InterPro" id="IPR004570">
    <property type="entry name" value="Phosphatidylglycerol_P_synth"/>
</dbReference>
<dbReference type="RefSeq" id="WP_011696925.1">
    <property type="nucleotide sequence ID" value="NC_008554.1"/>
</dbReference>
<dbReference type="KEGG" id="sfu:Sfum_0049"/>
<proteinExistence type="inferred from homology"/>
<evidence type="ECO:0000256" key="1">
    <source>
        <dbReference type="ARBA" id="ARBA00004141"/>
    </source>
</evidence>
<feature type="transmembrane region" description="Helical" evidence="17">
    <location>
        <begin position="160"/>
        <end position="181"/>
    </location>
</feature>
<dbReference type="InterPro" id="IPR048254">
    <property type="entry name" value="CDP_ALCOHOL_P_TRANSF_CS"/>
</dbReference>
<feature type="transmembrane region" description="Helical" evidence="17">
    <location>
        <begin position="44"/>
        <end position="63"/>
    </location>
</feature>
<comment type="catalytic activity">
    <reaction evidence="14">
        <text>a CDP-1,2-diacyl-sn-glycerol + sn-glycerol 3-phosphate = a 1,2-diacyl-sn-glycero-3-phospho-(1'-sn-glycero-3'-phosphate) + CMP + H(+)</text>
        <dbReference type="Rhea" id="RHEA:12593"/>
        <dbReference type="ChEBI" id="CHEBI:15378"/>
        <dbReference type="ChEBI" id="CHEBI:57597"/>
        <dbReference type="ChEBI" id="CHEBI:58332"/>
        <dbReference type="ChEBI" id="CHEBI:60110"/>
        <dbReference type="ChEBI" id="CHEBI:60377"/>
        <dbReference type="EC" id="2.7.8.5"/>
    </reaction>
</comment>
<dbReference type="PROSITE" id="PS00379">
    <property type="entry name" value="CDP_ALCOHOL_P_TRANSF"/>
    <property type="match status" value="1"/>
</dbReference>
<dbReference type="GO" id="GO:0008444">
    <property type="term" value="F:CDP-diacylglycerol-glycerol-3-phosphate 3-phosphatidyltransferase activity"/>
    <property type="evidence" value="ECO:0007669"/>
    <property type="project" value="UniProtKB-UniRule"/>
</dbReference>
<keyword evidence="7 16" id="KW-0808">Transferase</keyword>
<evidence type="ECO:0000313" key="19">
    <source>
        <dbReference type="Proteomes" id="UP000001784"/>
    </source>
</evidence>
<evidence type="ECO:0000256" key="6">
    <source>
        <dbReference type="ARBA" id="ARBA00022516"/>
    </source>
</evidence>
<evidence type="ECO:0000256" key="4">
    <source>
        <dbReference type="ARBA" id="ARBA00013170"/>
    </source>
</evidence>
<dbReference type="OrthoDB" id="9796672at2"/>
<evidence type="ECO:0000256" key="14">
    <source>
        <dbReference type="ARBA" id="ARBA00048586"/>
    </source>
</evidence>
<evidence type="ECO:0000256" key="5">
    <source>
        <dbReference type="ARBA" id="ARBA00014944"/>
    </source>
</evidence>
<keyword evidence="11 17" id="KW-0472">Membrane</keyword>
<dbReference type="Gene3D" id="1.20.120.1760">
    <property type="match status" value="1"/>
</dbReference>
<feature type="transmembrane region" description="Helical" evidence="17">
    <location>
        <begin position="83"/>
        <end position="107"/>
    </location>
</feature>
<dbReference type="PIRSF" id="PIRSF000847">
    <property type="entry name" value="Phos_ph_gly_syn"/>
    <property type="match status" value="1"/>
</dbReference>